<reference evidence="1" key="1">
    <citation type="journal article" date="2015" name="Nature">
        <title>Complex archaea that bridge the gap between prokaryotes and eukaryotes.</title>
        <authorList>
            <person name="Spang A."/>
            <person name="Saw J.H."/>
            <person name="Jorgensen S.L."/>
            <person name="Zaremba-Niedzwiedzka K."/>
            <person name="Martijn J."/>
            <person name="Lind A.E."/>
            <person name="van Eijk R."/>
            <person name="Schleper C."/>
            <person name="Guy L."/>
            <person name="Ettema T.J."/>
        </authorList>
    </citation>
    <scope>NUCLEOTIDE SEQUENCE</scope>
</reference>
<proteinExistence type="predicted"/>
<dbReference type="AlphaFoldDB" id="A0A0F9U156"/>
<comment type="caution">
    <text evidence="1">The sequence shown here is derived from an EMBL/GenBank/DDBJ whole genome shotgun (WGS) entry which is preliminary data.</text>
</comment>
<protein>
    <submittedName>
        <fullName evidence="1">Uncharacterized protein</fullName>
    </submittedName>
</protein>
<gene>
    <name evidence="1" type="ORF">LCGC14_0262390</name>
</gene>
<evidence type="ECO:0000313" key="1">
    <source>
        <dbReference type="EMBL" id="KKN86970.1"/>
    </source>
</evidence>
<sequence length="1069" mass="108216">MKTAKVNQQNQIHFRRIILKRKIFNVLFALVLALSLGLVMAVPVSADVGITTADADVNADTFVTGLYTELPAIVIAESAAAEIATITIVLDAPGGFEFRTTLNPDVVVTGGGGLVATFTSISTTQLTINVATASSSSPDTLTIGGTIPIGVRPTTGTLTTDDITMSAGTITGVTIGTTPFGTLTMVVGAVTQLAFDTQPAGSVSGSALTTQPVVEAQDQFGNTDTAYVTDVIASEDDAGTLTGTLTVTPIAGVATFTDLVYTATADAETFEIDVASGALTPATSSTVTSKLGVTVTPASGGGTISSDDESGVWTTLGSIVITEGAFGDIAASTFVLTIPTGFEFQPSPVPDVVVTGSGELVATSPLVITGSTIAVTITVASSSDTNVLTIGGGGVPIKVKPTAGGTPLTTGDILMTSGTIEGVTATTNFGTLTMVVGTVTQLVFTTQPAGSISGSPLTDQPVVEAQDVQGNTDAAYVTPIVASEDDPGDLTGTLTAIPVAGVATFTDLVYTATANAETFEIYVTDGTLNVTSSTITSYIEVTLTTASGGTAISADTYATGAYTELGPIIITEAALGTIATVTIVLDAPGGFEFRTTLDPDVAVTGTGGLAATFGSISTTQLTINVGTASSSSPDTLTIGGINPIGVRPAAGTLATGDILMTAGTIEGLSGSTNFGTLTMVVGAVTQLVFDTQPAGSVSGFDLTTQPVVEAQDQFGNTDAAYVTNVVASEDDLGTLTGTLTVTPIAGVATFDDLVYTATVDGETFQIDVASGALTPATSTSVNSNVVATKILVTTAPASIENIVSMTQPVVAYVDAQNTVDTGITSSDTITITEDGTGSITAGSTTVTASSGVVAFSGLVYTGTGGEAVTFTFTDNTGGAQDFSLDAVVSVVTVYDVILTLSEGWTLFSTDNWIDAASSTWIDTYVQFLKYTPTGFLSANLTDDLKPVEALYAQMGSDGGDLGIIYSTGMQGISTKELVAGWNLVSSATLDDADVVFSPLRYALIGGQQGVSLTTVVAQGTYNLYGTVFNLSALTDDHWGVPGLQSETLDPFEGFWVHMNAATSFSVIPD</sequence>
<organism evidence="1">
    <name type="scientific">marine sediment metagenome</name>
    <dbReference type="NCBI Taxonomy" id="412755"/>
    <lineage>
        <taxon>unclassified sequences</taxon>
        <taxon>metagenomes</taxon>
        <taxon>ecological metagenomes</taxon>
    </lineage>
</organism>
<name>A0A0F9U156_9ZZZZ</name>
<dbReference type="EMBL" id="LAZR01000142">
    <property type="protein sequence ID" value="KKN86970.1"/>
    <property type="molecule type" value="Genomic_DNA"/>
</dbReference>
<accession>A0A0F9U156</accession>